<evidence type="ECO:0000313" key="2">
    <source>
        <dbReference type="EMBL" id="GJC86987.1"/>
    </source>
</evidence>
<keyword evidence="3" id="KW-1185">Reference proteome</keyword>
<reference evidence="2 3" key="1">
    <citation type="submission" date="2021-07" db="EMBL/GenBank/DDBJ databases">
        <title>Genome data of Colletotrichum spaethianum.</title>
        <authorList>
            <person name="Utami Y.D."/>
            <person name="Hiruma K."/>
        </authorList>
    </citation>
    <scope>NUCLEOTIDE SEQUENCE [LARGE SCALE GENOMIC DNA]</scope>
    <source>
        <strain evidence="2 3">MAFF 242679</strain>
    </source>
</reference>
<proteinExistence type="predicted"/>
<evidence type="ECO:0000313" key="3">
    <source>
        <dbReference type="Proteomes" id="UP001055172"/>
    </source>
</evidence>
<dbReference type="Proteomes" id="UP001055172">
    <property type="component" value="Unassembled WGS sequence"/>
</dbReference>
<accession>A0AA37GV00</accession>
<dbReference type="EMBL" id="BPPX01000024">
    <property type="protein sequence ID" value="GJC86987.1"/>
    <property type="molecule type" value="Genomic_DNA"/>
</dbReference>
<feature type="region of interest" description="Disordered" evidence="1">
    <location>
        <begin position="27"/>
        <end position="71"/>
    </location>
</feature>
<name>A0AA37GV00_9PEZI</name>
<feature type="compositionally biased region" description="Basic and acidic residues" evidence="1">
    <location>
        <begin position="51"/>
        <end position="62"/>
    </location>
</feature>
<evidence type="ECO:0000256" key="1">
    <source>
        <dbReference type="SAM" id="MobiDB-lite"/>
    </source>
</evidence>
<protein>
    <submittedName>
        <fullName evidence="2">Uncharacterized protein</fullName>
    </submittedName>
</protein>
<gene>
    <name evidence="2" type="ORF">ColLi_09825</name>
</gene>
<dbReference type="AlphaFoldDB" id="A0AA37GV00"/>
<comment type="caution">
    <text evidence="2">The sequence shown here is derived from an EMBL/GenBank/DDBJ whole genome shotgun (WGS) entry which is preliminary data.</text>
</comment>
<sequence>MALDVPRQKSTCHIHQVFGEQEVERVAERTRPMRPPRAAAPDISSVFTSAEKGDPHPEEQRRRNPMGQSRP</sequence>
<organism evidence="2 3">
    <name type="scientific">Colletotrichum liriopes</name>
    <dbReference type="NCBI Taxonomy" id="708192"/>
    <lineage>
        <taxon>Eukaryota</taxon>
        <taxon>Fungi</taxon>
        <taxon>Dikarya</taxon>
        <taxon>Ascomycota</taxon>
        <taxon>Pezizomycotina</taxon>
        <taxon>Sordariomycetes</taxon>
        <taxon>Hypocreomycetidae</taxon>
        <taxon>Glomerellales</taxon>
        <taxon>Glomerellaceae</taxon>
        <taxon>Colletotrichum</taxon>
        <taxon>Colletotrichum spaethianum species complex</taxon>
    </lineage>
</organism>